<gene>
    <name evidence="3" type="ORF">G3I59_02860</name>
</gene>
<feature type="compositionally biased region" description="Pro residues" evidence="1">
    <location>
        <begin position="34"/>
        <end position="48"/>
    </location>
</feature>
<evidence type="ECO:0000256" key="1">
    <source>
        <dbReference type="SAM" id="MobiDB-lite"/>
    </source>
</evidence>
<feature type="chain" id="PRO_5046442553" evidence="2">
    <location>
        <begin position="23"/>
        <end position="76"/>
    </location>
</feature>
<dbReference type="Proteomes" id="UP000470404">
    <property type="component" value="Unassembled WGS sequence"/>
</dbReference>
<feature type="non-terminal residue" evidence="3">
    <location>
        <position position="76"/>
    </location>
</feature>
<reference evidence="3 4" key="1">
    <citation type="submission" date="2020-01" db="EMBL/GenBank/DDBJ databases">
        <title>Insect and environment-associated Actinomycetes.</title>
        <authorList>
            <person name="Currrie C."/>
            <person name="Chevrette M."/>
            <person name="Carlson C."/>
            <person name="Stubbendieck R."/>
            <person name="Wendt-Pienkowski E."/>
        </authorList>
    </citation>
    <scope>NUCLEOTIDE SEQUENCE [LARGE SCALE GENOMIC DNA]</scope>
    <source>
        <strain evidence="3 4">SID8386</strain>
    </source>
</reference>
<evidence type="ECO:0000256" key="2">
    <source>
        <dbReference type="SAM" id="SignalP"/>
    </source>
</evidence>
<evidence type="ECO:0000313" key="3">
    <source>
        <dbReference type="EMBL" id="NEC54567.1"/>
    </source>
</evidence>
<feature type="signal peptide" evidence="2">
    <location>
        <begin position="1"/>
        <end position="22"/>
    </location>
</feature>
<organism evidence="3 4">
    <name type="scientific">Amycolatopsis rubida</name>
    <dbReference type="NCBI Taxonomy" id="112413"/>
    <lineage>
        <taxon>Bacteria</taxon>
        <taxon>Bacillati</taxon>
        <taxon>Actinomycetota</taxon>
        <taxon>Actinomycetes</taxon>
        <taxon>Pseudonocardiales</taxon>
        <taxon>Pseudonocardiaceae</taxon>
        <taxon>Amycolatopsis</taxon>
    </lineage>
</organism>
<dbReference type="EMBL" id="JAAGNC010000023">
    <property type="protein sequence ID" value="NEC54567.1"/>
    <property type="molecule type" value="Genomic_DNA"/>
</dbReference>
<proteinExistence type="predicted"/>
<protein>
    <submittedName>
        <fullName evidence="3">Murein L,D-transpeptidase</fullName>
    </submittedName>
</protein>
<sequence length="76" mass="7416">MRGKIVAMVLAGSVAAGCGAPAEPAAEAAGMPLAPSPELPAPPVRHTPPGPSCAVVTGACASLSLRRAWLMENGVA</sequence>
<name>A0ABX0BKE7_9PSEU</name>
<accession>A0ABX0BKE7</accession>
<comment type="caution">
    <text evidence="3">The sequence shown here is derived from an EMBL/GenBank/DDBJ whole genome shotgun (WGS) entry which is preliminary data.</text>
</comment>
<dbReference type="PROSITE" id="PS51257">
    <property type="entry name" value="PROKAR_LIPOPROTEIN"/>
    <property type="match status" value="1"/>
</dbReference>
<evidence type="ECO:0000313" key="4">
    <source>
        <dbReference type="Proteomes" id="UP000470404"/>
    </source>
</evidence>
<feature type="region of interest" description="Disordered" evidence="1">
    <location>
        <begin position="26"/>
        <end position="48"/>
    </location>
</feature>
<keyword evidence="2" id="KW-0732">Signal</keyword>
<keyword evidence="4" id="KW-1185">Reference proteome</keyword>